<sequence length="137" mass="15599">MLEILQVRDSEVQFFAIGKLQSFARVEVEKFMSEFSLTCATSKGMLGFDLEPKSVLEEEQEQKLKYSGVALASLQYEGSDSAMSMRVHDGKPSQVHTVRRKRFLRAIMASIIAPIEHQKDAKIDKKITNEVETYHTE</sequence>
<protein>
    <submittedName>
        <fullName evidence="1">Uncharacterized protein</fullName>
    </submittedName>
</protein>
<comment type="caution">
    <text evidence="1">The sequence shown here is derived from an EMBL/GenBank/DDBJ whole genome shotgun (WGS) entry which is preliminary data.</text>
</comment>
<evidence type="ECO:0000313" key="2">
    <source>
        <dbReference type="Proteomes" id="UP001604277"/>
    </source>
</evidence>
<dbReference type="AlphaFoldDB" id="A0ABD1WZH0"/>
<organism evidence="1 2">
    <name type="scientific">Forsythia ovata</name>
    <dbReference type="NCBI Taxonomy" id="205694"/>
    <lineage>
        <taxon>Eukaryota</taxon>
        <taxon>Viridiplantae</taxon>
        <taxon>Streptophyta</taxon>
        <taxon>Embryophyta</taxon>
        <taxon>Tracheophyta</taxon>
        <taxon>Spermatophyta</taxon>
        <taxon>Magnoliopsida</taxon>
        <taxon>eudicotyledons</taxon>
        <taxon>Gunneridae</taxon>
        <taxon>Pentapetalae</taxon>
        <taxon>asterids</taxon>
        <taxon>lamiids</taxon>
        <taxon>Lamiales</taxon>
        <taxon>Oleaceae</taxon>
        <taxon>Forsythieae</taxon>
        <taxon>Forsythia</taxon>
    </lineage>
</organism>
<dbReference type="EMBL" id="JBFOLJ010000002">
    <property type="protein sequence ID" value="KAL2555127.1"/>
    <property type="molecule type" value="Genomic_DNA"/>
</dbReference>
<name>A0ABD1WZH0_9LAMI</name>
<reference evidence="2" key="1">
    <citation type="submission" date="2024-07" db="EMBL/GenBank/DDBJ databases">
        <title>Two chromosome-level genome assemblies of Korean endemic species Abeliophyllum distichum and Forsythia ovata (Oleaceae).</title>
        <authorList>
            <person name="Jang H."/>
        </authorList>
    </citation>
    <scope>NUCLEOTIDE SEQUENCE [LARGE SCALE GENOMIC DNA]</scope>
</reference>
<evidence type="ECO:0000313" key="1">
    <source>
        <dbReference type="EMBL" id="KAL2555127.1"/>
    </source>
</evidence>
<gene>
    <name evidence="1" type="ORF">Fot_08746</name>
</gene>
<dbReference type="Proteomes" id="UP001604277">
    <property type="component" value="Unassembled WGS sequence"/>
</dbReference>
<accession>A0ABD1WZH0</accession>
<proteinExistence type="predicted"/>
<keyword evidence="2" id="KW-1185">Reference proteome</keyword>